<feature type="region of interest" description="Disordered" evidence="1">
    <location>
        <begin position="358"/>
        <end position="380"/>
    </location>
</feature>
<keyword evidence="2" id="KW-1133">Transmembrane helix</keyword>
<evidence type="ECO:0000313" key="3">
    <source>
        <dbReference type="EMBL" id="KAI1726292.1"/>
    </source>
</evidence>
<evidence type="ECO:0000313" key="4">
    <source>
        <dbReference type="Proteomes" id="UP001201812"/>
    </source>
</evidence>
<feature type="compositionally biased region" description="Low complexity" evidence="1">
    <location>
        <begin position="71"/>
        <end position="80"/>
    </location>
</feature>
<feature type="region of interest" description="Disordered" evidence="1">
    <location>
        <begin position="71"/>
        <end position="99"/>
    </location>
</feature>
<feature type="compositionally biased region" description="Polar residues" evidence="1">
    <location>
        <begin position="122"/>
        <end position="136"/>
    </location>
</feature>
<reference evidence="3" key="1">
    <citation type="submission" date="2022-01" db="EMBL/GenBank/DDBJ databases">
        <title>Genome Sequence Resource for Two Populations of Ditylenchus destructor, the Migratory Endoparasitic Phytonematode.</title>
        <authorList>
            <person name="Zhang H."/>
            <person name="Lin R."/>
            <person name="Xie B."/>
        </authorList>
    </citation>
    <scope>NUCLEOTIDE SEQUENCE</scope>
    <source>
        <strain evidence="3">BazhouSP</strain>
    </source>
</reference>
<proteinExistence type="predicted"/>
<accession>A0AAD4NIJ8</accession>
<keyword evidence="4" id="KW-1185">Reference proteome</keyword>
<dbReference type="AlphaFoldDB" id="A0AAD4NIJ8"/>
<evidence type="ECO:0000256" key="2">
    <source>
        <dbReference type="SAM" id="Phobius"/>
    </source>
</evidence>
<organism evidence="3 4">
    <name type="scientific">Ditylenchus destructor</name>
    <dbReference type="NCBI Taxonomy" id="166010"/>
    <lineage>
        <taxon>Eukaryota</taxon>
        <taxon>Metazoa</taxon>
        <taxon>Ecdysozoa</taxon>
        <taxon>Nematoda</taxon>
        <taxon>Chromadorea</taxon>
        <taxon>Rhabditida</taxon>
        <taxon>Tylenchina</taxon>
        <taxon>Tylenchomorpha</taxon>
        <taxon>Sphaerularioidea</taxon>
        <taxon>Anguinidae</taxon>
        <taxon>Anguininae</taxon>
        <taxon>Ditylenchus</taxon>
    </lineage>
</organism>
<keyword evidence="2" id="KW-0472">Membrane</keyword>
<feature type="region of interest" description="Disordered" evidence="1">
    <location>
        <begin position="122"/>
        <end position="147"/>
    </location>
</feature>
<protein>
    <submittedName>
        <fullName evidence="3">Uncharacterized protein</fullName>
    </submittedName>
</protein>
<evidence type="ECO:0000256" key="1">
    <source>
        <dbReference type="SAM" id="MobiDB-lite"/>
    </source>
</evidence>
<gene>
    <name evidence="3" type="ORF">DdX_03005</name>
</gene>
<name>A0AAD4NIJ8_9BILA</name>
<feature type="transmembrane region" description="Helical" evidence="2">
    <location>
        <begin position="299"/>
        <end position="319"/>
    </location>
</feature>
<feature type="region of interest" description="Disordered" evidence="1">
    <location>
        <begin position="1"/>
        <end position="27"/>
    </location>
</feature>
<sequence>MTSLDAERPAVSRQNSIPTPLRPPSYGHFVRIKAENNKRRKSYDVRPLGNGLTSANERYNPNVLITDLSHASSSKENNSHSNKRLGSLPAITPSFGRGNSKRQSLAITFGYASAGYNFRKQSQRNTSSASSPNNAQDGCATDEPGSSSVVFEDDFYAALDDDEGNSTEQPMAVFFIRFSDRHVLPMYCQRPTGIQADAFIQSLSERHKDILKKFREREKPEEGESYIWIRDNSTMATTVLSLKTLENHFKHNDRVRRVKWRHLSVDRMSIYRYSLPIIGTKFRLRVAHCLSRHYRCCILCVWCMVILFVSVGIVASVVLGHMKHVGPMDGAVLNHSSVAHATHLFAAQPHHQHFQQQQARHSRTSYPDRRIGSQLTPYIA</sequence>
<keyword evidence="2" id="KW-0812">Transmembrane</keyword>
<dbReference type="Proteomes" id="UP001201812">
    <property type="component" value="Unassembled WGS sequence"/>
</dbReference>
<comment type="caution">
    <text evidence="3">The sequence shown here is derived from an EMBL/GenBank/DDBJ whole genome shotgun (WGS) entry which is preliminary data.</text>
</comment>
<dbReference type="EMBL" id="JAKKPZ010000002">
    <property type="protein sequence ID" value="KAI1726292.1"/>
    <property type="molecule type" value="Genomic_DNA"/>
</dbReference>
<feature type="compositionally biased region" description="Basic and acidic residues" evidence="1">
    <location>
        <begin position="1"/>
        <end position="10"/>
    </location>
</feature>